<dbReference type="CDD" id="cd09084">
    <property type="entry name" value="EEP-2"/>
    <property type="match status" value="1"/>
</dbReference>
<name>A0A327WUR7_LARAB</name>
<dbReference type="GO" id="GO:0006281">
    <property type="term" value="P:DNA repair"/>
    <property type="evidence" value="ECO:0007669"/>
    <property type="project" value="UniProtKB-KW"/>
</dbReference>
<evidence type="ECO:0000313" key="11">
    <source>
        <dbReference type="EMBL" id="RAJ95461.1"/>
    </source>
</evidence>
<keyword evidence="5" id="KW-0227">DNA damage</keyword>
<feature type="domain" description="Endonuclease/exonuclease/phosphatase" evidence="10">
    <location>
        <begin position="112"/>
        <end position="365"/>
    </location>
</feature>
<evidence type="ECO:0000256" key="6">
    <source>
        <dbReference type="ARBA" id="ARBA00022801"/>
    </source>
</evidence>
<dbReference type="Gene3D" id="3.60.10.10">
    <property type="entry name" value="Endonuclease/exonuclease/phosphatase"/>
    <property type="match status" value="1"/>
</dbReference>
<evidence type="ECO:0000256" key="1">
    <source>
        <dbReference type="ARBA" id="ARBA00001936"/>
    </source>
</evidence>
<feature type="transmembrane region" description="Helical" evidence="9">
    <location>
        <begin position="42"/>
        <end position="69"/>
    </location>
</feature>
<keyword evidence="9" id="KW-0812">Transmembrane</keyword>
<dbReference type="OrthoDB" id="635146at2"/>
<evidence type="ECO:0000256" key="5">
    <source>
        <dbReference type="ARBA" id="ARBA00022763"/>
    </source>
</evidence>
<dbReference type="RefSeq" id="WP_111629271.1">
    <property type="nucleotide sequence ID" value="NZ_QLMC01000004.1"/>
</dbReference>
<sequence>MKFSLRLGVLVSSFFSSLFWSLNLLLFLYTLLVYYLLYEVPIGHWIGGIFMISLPIAWAFNLFFILFWLLVKPWRALLPVLTLLIGIPFWRRTFTYNQPNDNSEKWPTLQVMSYNVMGFNRYDVVDTQHPDDANAMIDWVLKEPSDVKCFQEFYNDDNSFVFRTIRRLERAGYPYYAILHPPDRKGMEKEPGKFIGVALFSRHPIVKRGEEIFDHFNGLVWADVKVNTDTVRVISLHLQSMGIRVGGMLDEEQRSRVKRNTQGVLRQLRQGLTLRRNQINRVEEYYRNSPHPVIICGDFNDTPYSFSYGKLRRILRNAFEDAGRGFGFSFNKAPGFLRIDNQFYNARFLEPLNYITYREVKYSDHYPIMAKYAIRPREISRDRRPKTHVEFDF</sequence>
<accession>A0A327WUR7</accession>
<comment type="cofactor">
    <cofactor evidence="2">
        <name>Mg(2+)</name>
        <dbReference type="ChEBI" id="CHEBI:18420"/>
    </cofactor>
</comment>
<dbReference type="Pfam" id="PF03372">
    <property type="entry name" value="Exo_endo_phos"/>
    <property type="match status" value="1"/>
</dbReference>
<keyword evidence="6" id="KW-0378">Hydrolase</keyword>
<dbReference type="GO" id="GO:0046872">
    <property type="term" value="F:metal ion binding"/>
    <property type="evidence" value="ECO:0007669"/>
    <property type="project" value="UniProtKB-KW"/>
</dbReference>
<dbReference type="AlphaFoldDB" id="A0A327WUR7"/>
<protein>
    <submittedName>
        <fullName evidence="11">Endonuclease/exonuclease/phosphatase (EEP) superfamily protein YafD</fullName>
    </submittedName>
</protein>
<evidence type="ECO:0000256" key="4">
    <source>
        <dbReference type="ARBA" id="ARBA00022723"/>
    </source>
</evidence>
<keyword evidence="4" id="KW-0479">Metal-binding</keyword>
<keyword evidence="9" id="KW-0472">Membrane</keyword>
<proteinExistence type="predicted"/>
<dbReference type="Proteomes" id="UP000248790">
    <property type="component" value="Unassembled WGS sequence"/>
</dbReference>
<dbReference type="PANTHER" id="PTHR15822">
    <property type="entry name" value="TRAF AND TNF RECEPTOR-ASSOCIATED PROTEIN"/>
    <property type="match status" value="1"/>
</dbReference>
<evidence type="ECO:0000256" key="8">
    <source>
        <dbReference type="ARBA" id="ARBA00023204"/>
    </source>
</evidence>
<organism evidence="11 12">
    <name type="scientific">Larkinella arboricola</name>
    <dbReference type="NCBI Taxonomy" id="643671"/>
    <lineage>
        <taxon>Bacteria</taxon>
        <taxon>Pseudomonadati</taxon>
        <taxon>Bacteroidota</taxon>
        <taxon>Cytophagia</taxon>
        <taxon>Cytophagales</taxon>
        <taxon>Spirosomataceae</taxon>
        <taxon>Larkinella</taxon>
    </lineage>
</organism>
<keyword evidence="11" id="KW-0255">Endonuclease</keyword>
<evidence type="ECO:0000259" key="10">
    <source>
        <dbReference type="Pfam" id="PF03372"/>
    </source>
</evidence>
<dbReference type="EMBL" id="QLMC01000004">
    <property type="protein sequence ID" value="RAJ95461.1"/>
    <property type="molecule type" value="Genomic_DNA"/>
</dbReference>
<keyword evidence="8" id="KW-0234">DNA repair</keyword>
<keyword evidence="9" id="KW-1133">Transmembrane helix</keyword>
<evidence type="ECO:0000313" key="12">
    <source>
        <dbReference type="Proteomes" id="UP000248790"/>
    </source>
</evidence>
<evidence type="ECO:0000256" key="2">
    <source>
        <dbReference type="ARBA" id="ARBA00001946"/>
    </source>
</evidence>
<keyword evidence="12" id="KW-1185">Reference proteome</keyword>
<evidence type="ECO:0000256" key="7">
    <source>
        <dbReference type="ARBA" id="ARBA00022842"/>
    </source>
</evidence>
<dbReference type="GO" id="GO:0004527">
    <property type="term" value="F:exonuclease activity"/>
    <property type="evidence" value="ECO:0007669"/>
    <property type="project" value="UniProtKB-KW"/>
</dbReference>
<comment type="caution">
    <text evidence="11">The sequence shown here is derived from an EMBL/GenBank/DDBJ whole genome shotgun (WGS) entry which is preliminary data.</text>
</comment>
<gene>
    <name evidence="11" type="ORF">LX87_03207</name>
</gene>
<reference evidence="11 12" key="1">
    <citation type="submission" date="2018-06" db="EMBL/GenBank/DDBJ databases">
        <title>Genomic Encyclopedia of Archaeal and Bacterial Type Strains, Phase II (KMG-II): from individual species to whole genera.</title>
        <authorList>
            <person name="Goeker M."/>
        </authorList>
    </citation>
    <scope>NUCLEOTIDE SEQUENCE [LARGE SCALE GENOMIC DNA]</scope>
    <source>
        <strain evidence="11 12">DSM 21851</strain>
    </source>
</reference>
<dbReference type="GO" id="GO:0004519">
    <property type="term" value="F:endonuclease activity"/>
    <property type="evidence" value="ECO:0007669"/>
    <property type="project" value="UniProtKB-KW"/>
</dbReference>
<evidence type="ECO:0000256" key="3">
    <source>
        <dbReference type="ARBA" id="ARBA00022722"/>
    </source>
</evidence>
<dbReference type="InterPro" id="IPR036691">
    <property type="entry name" value="Endo/exonu/phosph_ase_sf"/>
</dbReference>
<dbReference type="InterPro" id="IPR051547">
    <property type="entry name" value="TDP2-like"/>
</dbReference>
<evidence type="ECO:0000256" key="9">
    <source>
        <dbReference type="SAM" id="Phobius"/>
    </source>
</evidence>
<dbReference type="InterPro" id="IPR005135">
    <property type="entry name" value="Endo/exonuclease/phosphatase"/>
</dbReference>
<keyword evidence="11" id="KW-0269">Exonuclease</keyword>
<feature type="transmembrane region" description="Helical" evidence="9">
    <location>
        <begin position="7"/>
        <end position="36"/>
    </location>
</feature>
<comment type="cofactor">
    <cofactor evidence="1">
        <name>Mn(2+)</name>
        <dbReference type="ChEBI" id="CHEBI:29035"/>
    </cofactor>
</comment>
<dbReference type="SUPFAM" id="SSF56219">
    <property type="entry name" value="DNase I-like"/>
    <property type="match status" value="1"/>
</dbReference>
<keyword evidence="7" id="KW-0460">Magnesium</keyword>
<dbReference type="PANTHER" id="PTHR15822:SF4">
    <property type="entry name" value="TYROSYL-DNA PHOSPHODIESTERASE 2"/>
    <property type="match status" value="1"/>
</dbReference>
<keyword evidence="3" id="KW-0540">Nuclease</keyword>